<name>A0A6A5HXM8_CAERE</name>
<sequence length="123" mass="14753">MDENRENRVEFRIDRPRKREIPRMAQFDVFVCQVGGHKTGVTHGDHDEKQIEWGLSHRRSEEHDDDRDVGEDSDDAQEDVDVVVKHCERGGEWEKELETFFENFKNFEKKTFFLKKLLKFEVL</sequence>
<dbReference type="Proteomes" id="UP000483820">
    <property type="component" value="Chromosome I"/>
</dbReference>
<dbReference type="KEGG" id="crq:GCK72_003113"/>
<protein>
    <submittedName>
        <fullName evidence="2">Uncharacterized protein</fullName>
    </submittedName>
</protein>
<dbReference type="GeneID" id="78773521"/>
<reference evidence="2 3" key="1">
    <citation type="submission" date="2019-12" db="EMBL/GenBank/DDBJ databases">
        <title>Chromosome-level assembly of the Caenorhabditis remanei genome.</title>
        <authorList>
            <person name="Teterina A.A."/>
            <person name="Willis J.H."/>
            <person name="Phillips P.C."/>
        </authorList>
    </citation>
    <scope>NUCLEOTIDE SEQUENCE [LARGE SCALE GENOMIC DNA]</scope>
    <source>
        <strain evidence="2 3">PX506</strain>
        <tissue evidence="2">Whole organism</tissue>
    </source>
</reference>
<evidence type="ECO:0000313" key="3">
    <source>
        <dbReference type="Proteomes" id="UP000483820"/>
    </source>
</evidence>
<organism evidence="2 3">
    <name type="scientific">Caenorhabditis remanei</name>
    <name type="common">Caenorhabditis vulgaris</name>
    <dbReference type="NCBI Taxonomy" id="31234"/>
    <lineage>
        <taxon>Eukaryota</taxon>
        <taxon>Metazoa</taxon>
        <taxon>Ecdysozoa</taxon>
        <taxon>Nematoda</taxon>
        <taxon>Chromadorea</taxon>
        <taxon>Rhabditida</taxon>
        <taxon>Rhabditina</taxon>
        <taxon>Rhabditomorpha</taxon>
        <taxon>Rhabditoidea</taxon>
        <taxon>Rhabditidae</taxon>
        <taxon>Peloderinae</taxon>
        <taxon>Caenorhabditis</taxon>
    </lineage>
</organism>
<feature type="region of interest" description="Disordered" evidence="1">
    <location>
        <begin position="41"/>
        <end position="77"/>
    </location>
</feature>
<proteinExistence type="predicted"/>
<dbReference type="AlphaFoldDB" id="A0A6A5HXM8"/>
<evidence type="ECO:0000313" key="2">
    <source>
        <dbReference type="EMBL" id="KAF1771287.1"/>
    </source>
</evidence>
<evidence type="ECO:0000256" key="1">
    <source>
        <dbReference type="SAM" id="MobiDB-lite"/>
    </source>
</evidence>
<gene>
    <name evidence="2" type="ORF">GCK72_003113</name>
</gene>
<accession>A0A6A5HXM8</accession>
<dbReference type="EMBL" id="WUAV01000001">
    <property type="protein sequence ID" value="KAF1771287.1"/>
    <property type="molecule type" value="Genomic_DNA"/>
</dbReference>
<dbReference type="CTD" id="78773521"/>
<feature type="compositionally biased region" description="Acidic residues" evidence="1">
    <location>
        <begin position="63"/>
        <end position="77"/>
    </location>
</feature>
<comment type="caution">
    <text evidence="2">The sequence shown here is derived from an EMBL/GenBank/DDBJ whole genome shotgun (WGS) entry which is preliminary data.</text>
</comment>
<dbReference type="RefSeq" id="XP_053592468.1">
    <property type="nucleotide sequence ID" value="XM_053723823.1"/>
</dbReference>